<dbReference type="EMBL" id="CAKOGP040000113">
    <property type="protein sequence ID" value="CAJ1930235.1"/>
    <property type="molecule type" value="Genomic_DNA"/>
</dbReference>
<feature type="transmembrane region" description="Helical" evidence="1">
    <location>
        <begin position="78"/>
        <end position="102"/>
    </location>
</feature>
<comment type="caution">
    <text evidence="2">The sequence shown here is derived from an EMBL/GenBank/DDBJ whole genome shotgun (WGS) entry which is preliminary data.</text>
</comment>
<reference evidence="2" key="1">
    <citation type="submission" date="2023-08" db="EMBL/GenBank/DDBJ databases">
        <authorList>
            <person name="Audoor S."/>
            <person name="Bilcke G."/>
        </authorList>
    </citation>
    <scope>NUCLEOTIDE SEQUENCE</scope>
</reference>
<evidence type="ECO:0000256" key="1">
    <source>
        <dbReference type="SAM" id="Phobius"/>
    </source>
</evidence>
<dbReference type="Proteomes" id="UP001295423">
    <property type="component" value="Unassembled WGS sequence"/>
</dbReference>
<keyword evidence="1" id="KW-0472">Membrane</keyword>
<protein>
    <submittedName>
        <fullName evidence="2">Uncharacterized protein</fullName>
    </submittedName>
</protein>
<accession>A0AAD2FDF3</accession>
<gene>
    <name evidence="2" type="ORF">CYCCA115_LOCUS1873</name>
</gene>
<dbReference type="PANTHER" id="PTHR36774:SF1">
    <property type="entry name" value="INSULIN-INDUCED PROTEIN"/>
    <property type="match status" value="1"/>
</dbReference>
<keyword evidence="3" id="KW-1185">Reference proteome</keyword>
<organism evidence="2 3">
    <name type="scientific">Cylindrotheca closterium</name>
    <dbReference type="NCBI Taxonomy" id="2856"/>
    <lineage>
        <taxon>Eukaryota</taxon>
        <taxon>Sar</taxon>
        <taxon>Stramenopiles</taxon>
        <taxon>Ochrophyta</taxon>
        <taxon>Bacillariophyta</taxon>
        <taxon>Bacillariophyceae</taxon>
        <taxon>Bacillariophycidae</taxon>
        <taxon>Bacillariales</taxon>
        <taxon>Bacillariaceae</taxon>
        <taxon>Cylindrotheca</taxon>
    </lineage>
</organism>
<keyword evidence="1" id="KW-0812">Transmembrane</keyword>
<evidence type="ECO:0000313" key="3">
    <source>
        <dbReference type="Proteomes" id="UP001295423"/>
    </source>
</evidence>
<feature type="transmembrane region" description="Helical" evidence="1">
    <location>
        <begin position="46"/>
        <end position="66"/>
    </location>
</feature>
<dbReference type="AlphaFoldDB" id="A0AAD2FDF3"/>
<dbReference type="InterPro" id="IPR036410">
    <property type="entry name" value="HSP_DnaJ_Cys-rich_dom_sf"/>
</dbReference>
<proteinExistence type="predicted"/>
<keyword evidence="1" id="KW-1133">Transmembrane helix</keyword>
<evidence type="ECO:0000313" key="2">
    <source>
        <dbReference type="EMBL" id="CAJ1930235.1"/>
    </source>
</evidence>
<dbReference type="PANTHER" id="PTHR36774">
    <property type="entry name" value="INSULIN-INDUCED PROTEIN"/>
    <property type="match status" value="1"/>
</dbReference>
<feature type="transmembrane region" description="Helical" evidence="1">
    <location>
        <begin position="108"/>
        <end position="124"/>
    </location>
</feature>
<dbReference type="SUPFAM" id="SSF57938">
    <property type="entry name" value="DnaJ/Hsp40 cysteine-rich domain"/>
    <property type="match status" value="1"/>
</dbReference>
<sequence length="276" mass="30568">MATCGAMLGPFLDAYHSAFGVLEYNHPIKKVLWGSSEEFAALTTAWWVPELFALAAFLIGWLYILLDNILLEQKTRPLLNDTLIGISLFSFQYWLSGILFYSEVSRDYILTLMSLLAIGGFWALDGTIAGFLTSSATAIGGPAIEVGLLWLSSQGWDSGYHYNDTGETGYLPLWACAVYFLGGPANGNLARWFWNRLTDEEVRKKVERCPACNDTRCVLCPNCDGVGAYEAMGGISVDCTSCNGRGFVICRACFDQYDEDPYDIEAIREVVSRMPD</sequence>
<name>A0AAD2FDF3_9STRA</name>